<dbReference type="Pfam" id="PF25267">
    <property type="entry name" value="TANGO6_N"/>
    <property type="match status" value="1"/>
</dbReference>
<evidence type="ECO:0000259" key="4">
    <source>
        <dbReference type="Pfam" id="PF23565"/>
    </source>
</evidence>
<evidence type="ECO:0000259" key="5">
    <source>
        <dbReference type="Pfam" id="PF25267"/>
    </source>
</evidence>
<dbReference type="RefSeq" id="XP_070469866.1">
    <property type="nucleotide sequence ID" value="XM_070613765.1"/>
</dbReference>
<keyword evidence="6" id="KW-1185">Reference proteome</keyword>
<organism evidence="6 7">
    <name type="scientific">Equus przewalskii</name>
    <name type="common">Przewalski's horse</name>
    <name type="synonym">Equus caballus przewalskii</name>
    <dbReference type="NCBI Taxonomy" id="9798"/>
    <lineage>
        <taxon>Eukaryota</taxon>
        <taxon>Metazoa</taxon>
        <taxon>Chordata</taxon>
        <taxon>Craniata</taxon>
        <taxon>Vertebrata</taxon>
        <taxon>Euteleostomi</taxon>
        <taxon>Mammalia</taxon>
        <taxon>Eutheria</taxon>
        <taxon>Laurasiatheria</taxon>
        <taxon>Perissodactyla</taxon>
        <taxon>Equidae</taxon>
        <taxon>Equus</taxon>
    </lineage>
</organism>
<feature type="compositionally biased region" description="Polar residues" evidence="2">
    <location>
        <begin position="806"/>
        <end position="834"/>
    </location>
</feature>
<feature type="domain" description="TANGO6 N-terminal" evidence="5">
    <location>
        <begin position="16"/>
        <end position="313"/>
    </location>
</feature>
<feature type="domain" description="TANGO6 HEAT repeat" evidence="4">
    <location>
        <begin position="314"/>
        <end position="588"/>
    </location>
</feature>
<dbReference type="InterPro" id="IPR039600">
    <property type="entry name" value="TANGO6/Rtp1"/>
</dbReference>
<dbReference type="SUPFAM" id="SSF48371">
    <property type="entry name" value="ARM repeat"/>
    <property type="match status" value="1"/>
</dbReference>
<dbReference type="InterPro" id="IPR016024">
    <property type="entry name" value="ARM-type_fold"/>
</dbReference>
<dbReference type="GeneID" id="103549721"/>
<dbReference type="InterPro" id="IPR057347">
    <property type="entry name" value="TANGO6_N"/>
</dbReference>
<evidence type="ECO:0000256" key="1">
    <source>
        <dbReference type="ARBA" id="ARBA00005724"/>
    </source>
</evidence>
<comment type="similarity">
    <text evidence="1">Belongs to the Tango6 family.</text>
</comment>
<dbReference type="PANTHER" id="PTHR20959:SF1">
    <property type="entry name" value="TRANSPORT AND GOLGI ORGANIZATION PROTEIN 6 HOMOLOG"/>
    <property type="match status" value="1"/>
</dbReference>
<feature type="domain" description="RNA polymerase II assembly factor Rtp1 C-terminal" evidence="3">
    <location>
        <begin position="840"/>
        <end position="904"/>
    </location>
</feature>
<evidence type="ECO:0000259" key="3">
    <source>
        <dbReference type="Pfam" id="PF10363"/>
    </source>
</evidence>
<evidence type="ECO:0000256" key="2">
    <source>
        <dbReference type="SAM" id="MobiDB-lite"/>
    </source>
</evidence>
<dbReference type="Pfam" id="PF23565">
    <property type="entry name" value="ARM_TANGO6"/>
    <property type="match status" value="1"/>
</dbReference>
<reference evidence="7" key="1">
    <citation type="submission" date="2025-08" db="UniProtKB">
        <authorList>
            <consortium name="RefSeq"/>
        </authorList>
    </citation>
    <scope>IDENTIFICATION</scope>
    <source>
        <tissue evidence="7">Blood</tissue>
    </source>
</reference>
<protein>
    <submittedName>
        <fullName evidence="7">Transport and Golgi organization protein 6 homolog isoform X3</fullName>
    </submittedName>
</protein>
<feature type="region of interest" description="Disordered" evidence="2">
    <location>
        <begin position="767"/>
        <end position="834"/>
    </location>
</feature>
<dbReference type="Pfam" id="PF10363">
    <property type="entry name" value="RTP1_C1"/>
    <property type="match status" value="1"/>
</dbReference>
<dbReference type="Proteomes" id="UP001652662">
    <property type="component" value="Chromosome 3"/>
</dbReference>
<dbReference type="InterPro" id="IPR019451">
    <property type="entry name" value="Rtp1_C1"/>
</dbReference>
<proteinExistence type="inferred from homology"/>
<dbReference type="PANTHER" id="PTHR20959">
    <property type="entry name" value="TRANSPORT AND GOLGI ORGANIZATION PROTEIN 6 FAMILY MEMBER"/>
    <property type="match status" value="1"/>
</dbReference>
<dbReference type="InterPro" id="IPR057407">
    <property type="entry name" value="HEAT_TANGO6"/>
</dbReference>
<sequence>MADPRQATGSGALETCCLERILEALKLLLSPGGSGSSSLQITKHDVLLATLKSNLSAVEDKLLKDPHWKTLKLLRDEIANKAEWPQNSVDVTWSFTSQILLWLLCLKETMIHLAADFNPGKSNPRTPEAAPALSPDTLSISQQKTVQSVLQFVVTLGVCPYLMPGVGVPLRYRTEFGAVVQDVVCLDAAPDATRRLYTSCRVLLNVAQHASLGSLIFCRHFGDIAAGLCQLGFCPTKRKPLKPEEEVLTEEERALSREALRDILNQIYQPLAVRELLTLQGGPPQACTDVKTQVRSQAPAWLRRLCGQLLSERLMRPSGVQAVVRGILEGAGAGAAGGHDAEATAADWKKCDLIAKILASCPQQSLSPEDYYRDICPQILDLFHFQDKLTARQFQRVATTTFITMSRERPQLAAKYLLQPMLAPLHRCLNTAEIPESDMVPGTILVTEEELSRCIEDVFKVYVVGNEPSAVLVDSLLPVLGVLFSLYCFTRQSVSHIRSLCEEILLWILGKLERKKAIASLKGFAGLDKSMPSLHSLCHFRAATQGGVMVAIKEPICDEDEDEALYQKVSSEQWQVEHLGDLLSLCQECGLAGDFFIFCLKELTHVAEENEAEFKMKPFSSKSLLELAQHHTLLVEGREQKLLVLQLVAVLCERMSEQIFTNIAQVVDFVAATLQRACASLAHQAESTVESQTLSMSMGLVAVMLGGAVQLKSTDFAVLKQLLPLLEKVSNTYPDPVIQELAVDLRITISTHGAFSTEAVSVAAQSTLNKNDPEGKTEGQRQTSHERSTGVSRSHLEQQQSHEKSNQTGLKSNTPLIPQEVSEPNATTNQKSRNITTEQLQEVLLSAYDPQIPTRAAALRTLSRWIEQREAEALEMQEKLLKIFLENLEHEDTFVYLSAIQVFSGNGEEISWSAAAVGSRELLLPPTSLL</sequence>
<evidence type="ECO:0000313" key="6">
    <source>
        <dbReference type="Proteomes" id="UP001652662"/>
    </source>
</evidence>
<feature type="compositionally biased region" description="Basic and acidic residues" evidence="2">
    <location>
        <begin position="771"/>
        <end position="805"/>
    </location>
</feature>
<name>A0ABM4NY47_EQUPR</name>
<accession>A0ABM4NY47</accession>
<gene>
    <name evidence="7" type="primary">TANGO6</name>
</gene>
<evidence type="ECO:0000313" key="7">
    <source>
        <dbReference type="RefSeq" id="XP_070469866.1"/>
    </source>
</evidence>